<protein>
    <submittedName>
        <fullName evidence="2">Nucleotide cyclase</fullName>
    </submittedName>
</protein>
<dbReference type="Pfam" id="PF00211">
    <property type="entry name" value="Guanylate_cyc"/>
    <property type="match status" value="1"/>
</dbReference>
<proteinExistence type="predicted"/>
<dbReference type="PROSITE" id="PS50125">
    <property type="entry name" value="GUANYLATE_CYCLASE_2"/>
    <property type="match status" value="1"/>
</dbReference>
<dbReference type="EMBL" id="JAEFCI010007007">
    <property type="protein sequence ID" value="KAG5459334.1"/>
    <property type="molecule type" value="Genomic_DNA"/>
</dbReference>
<dbReference type="GO" id="GO:0035556">
    <property type="term" value="P:intracellular signal transduction"/>
    <property type="evidence" value="ECO:0007669"/>
    <property type="project" value="InterPro"/>
</dbReference>
<gene>
    <name evidence="2" type="ORF">BJ554DRAFT_274</name>
</gene>
<organism evidence="2 3">
    <name type="scientific">Olpidium bornovanus</name>
    <dbReference type="NCBI Taxonomy" id="278681"/>
    <lineage>
        <taxon>Eukaryota</taxon>
        <taxon>Fungi</taxon>
        <taxon>Fungi incertae sedis</taxon>
        <taxon>Olpidiomycota</taxon>
        <taxon>Olpidiomycotina</taxon>
        <taxon>Olpidiomycetes</taxon>
        <taxon>Olpidiales</taxon>
        <taxon>Olpidiaceae</taxon>
        <taxon>Olpidium</taxon>
    </lineage>
</organism>
<evidence type="ECO:0000313" key="2">
    <source>
        <dbReference type="EMBL" id="KAG5459334.1"/>
    </source>
</evidence>
<dbReference type="Proteomes" id="UP000673691">
    <property type="component" value="Unassembled WGS sequence"/>
</dbReference>
<dbReference type="PANTHER" id="PTHR43081:SF1">
    <property type="entry name" value="ADENYLATE CYCLASE, TERMINAL-DIFFERENTIATION SPECIFIC"/>
    <property type="match status" value="1"/>
</dbReference>
<comment type="caution">
    <text evidence="2">The sequence shown here is derived from an EMBL/GenBank/DDBJ whole genome shotgun (WGS) entry which is preliminary data.</text>
</comment>
<dbReference type="InterPro" id="IPR029787">
    <property type="entry name" value="Nucleotide_cyclase"/>
</dbReference>
<evidence type="ECO:0000259" key="1">
    <source>
        <dbReference type="PROSITE" id="PS50125"/>
    </source>
</evidence>
<dbReference type="PANTHER" id="PTHR43081">
    <property type="entry name" value="ADENYLATE CYCLASE, TERMINAL-DIFFERENTIATION SPECIFIC-RELATED"/>
    <property type="match status" value="1"/>
</dbReference>
<evidence type="ECO:0000313" key="3">
    <source>
        <dbReference type="Proteomes" id="UP000673691"/>
    </source>
</evidence>
<reference evidence="2 3" key="1">
    <citation type="journal article" name="Sci. Rep.">
        <title>Genome-scale phylogenetic analyses confirm Olpidium as the closest living zoosporic fungus to the non-flagellated, terrestrial fungi.</title>
        <authorList>
            <person name="Chang Y."/>
            <person name="Rochon D."/>
            <person name="Sekimoto S."/>
            <person name="Wang Y."/>
            <person name="Chovatia M."/>
            <person name="Sandor L."/>
            <person name="Salamov A."/>
            <person name="Grigoriev I.V."/>
            <person name="Stajich J.E."/>
            <person name="Spatafora J.W."/>
        </authorList>
    </citation>
    <scope>NUCLEOTIDE SEQUENCE [LARGE SCALE GENOMIC DNA]</scope>
    <source>
        <strain evidence="2">S191</strain>
    </source>
</reference>
<dbReference type="SUPFAM" id="SSF55073">
    <property type="entry name" value="Nucleotide cyclase"/>
    <property type="match status" value="1"/>
</dbReference>
<name>A0A8H7ZUA0_9FUNG</name>
<dbReference type="GO" id="GO:0009190">
    <property type="term" value="P:cyclic nucleotide biosynthetic process"/>
    <property type="evidence" value="ECO:0007669"/>
    <property type="project" value="InterPro"/>
</dbReference>
<sequence>MGIHWGYPVCEVDPVTRRMDYFGPMVNRAARICNVADGGQICVSSDVVAELTSQKDLFAECTAEDEDLKLPRENHALRKMGITVVRLGERKLKGLENAEVLSLLYPKSLSGRIQYSKAARCATASVTVDRKSIGRGPESIKKSLKQQVTCTPRNCLDLSSMRQLGLLTLRAERAVSGECNPAAVSLLRAASAPEKRAPSAIRDSVSFDADGNLLKTGGGQAAADAAAVNSMIYPLREGSNDEELLQAFESLVIRLEIAAARPSVAVRAATAGALVSAGSLTLALLQPRWQQPQEKARLRRPHSFLRFATGECLGGLLTCLTCSVVCALAGVC</sequence>
<keyword evidence="3" id="KW-1185">Reference proteome</keyword>
<dbReference type="Gene3D" id="3.30.70.1230">
    <property type="entry name" value="Nucleotide cyclase"/>
    <property type="match status" value="1"/>
</dbReference>
<dbReference type="InterPro" id="IPR050697">
    <property type="entry name" value="Adenylyl/Guanylyl_Cyclase_3/4"/>
</dbReference>
<dbReference type="InterPro" id="IPR001054">
    <property type="entry name" value="A/G_cyclase"/>
</dbReference>
<accession>A0A8H7ZUA0</accession>
<dbReference type="AlphaFoldDB" id="A0A8H7ZUA0"/>
<feature type="domain" description="Guanylate cyclase" evidence="1">
    <location>
        <begin position="1"/>
        <end position="33"/>
    </location>
</feature>
<dbReference type="OrthoDB" id="2021138at2759"/>